<name>A0A6C0D9H2_9ZZZZ</name>
<organism evidence="1">
    <name type="scientific">viral metagenome</name>
    <dbReference type="NCBI Taxonomy" id="1070528"/>
    <lineage>
        <taxon>unclassified sequences</taxon>
        <taxon>metagenomes</taxon>
        <taxon>organismal metagenomes</taxon>
    </lineage>
</organism>
<reference evidence="1" key="1">
    <citation type="journal article" date="2020" name="Nature">
        <title>Giant virus diversity and host interactions through global metagenomics.</title>
        <authorList>
            <person name="Schulz F."/>
            <person name="Roux S."/>
            <person name="Paez-Espino D."/>
            <person name="Jungbluth S."/>
            <person name="Walsh D.A."/>
            <person name="Denef V.J."/>
            <person name="McMahon K.D."/>
            <person name="Konstantinidis K.T."/>
            <person name="Eloe-Fadrosh E.A."/>
            <person name="Kyrpides N.C."/>
            <person name="Woyke T."/>
        </authorList>
    </citation>
    <scope>NUCLEOTIDE SEQUENCE</scope>
    <source>
        <strain evidence="1">GVMAG-M-3300023174-130</strain>
    </source>
</reference>
<dbReference type="EMBL" id="MN739555">
    <property type="protein sequence ID" value="QHT13002.1"/>
    <property type="molecule type" value="Genomic_DNA"/>
</dbReference>
<accession>A0A6C0D9H2</accession>
<proteinExistence type="predicted"/>
<protein>
    <submittedName>
        <fullName evidence="1">Uncharacterized protein</fullName>
    </submittedName>
</protein>
<dbReference type="AlphaFoldDB" id="A0A6C0D9H2"/>
<sequence length="93" mass="10892">MAKTRKNRKCDKAELKTIDTMYQKVFELLGPMVVLHANGKTDDIKKYMMVLECLKNALEYRSKHVKEKDLKVAVKEKLKNVLILIDHAKKDFK</sequence>
<evidence type="ECO:0000313" key="1">
    <source>
        <dbReference type="EMBL" id="QHT13002.1"/>
    </source>
</evidence>